<evidence type="ECO:0000256" key="2">
    <source>
        <dbReference type="ARBA" id="ARBA00023157"/>
    </source>
</evidence>
<dbReference type="InterPro" id="IPR036116">
    <property type="entry name" value="FN3_sf"/>
</dbReference>
<sequence length="353" mass="38780">MRVPAGTDYTITCSSEGFPPPEIRWVDLDGNQISDGPLLKLIDVRRTIKAKCIAENKGGIQETDFTVFVAGPGSAPENIQLSADRPQTITVQWDPPHIPNGNITKYIVYYSPLDNQDPASQLGQVQSRPINEWMTFHDTPDAPGTRKADLTDFVQTDTAYAVVVQAINDDGAGPYSNQYTVRTMSKAREGPPTDLRVEPDGQRSAAVEWKEPKDVDVKPIGYEIYYIQGDKSIDVDDRISLSEWTKISITDPDKLSHKIQNLLLPDTDYVFKIRAIYPDGPSVFSEPCIMKTLPDGNAPYIQVSNGDNGVEGSSTIDLLPGSQITVACNASGQPHPQVKWIKGGTYEIDPSTV</sequence>
<evidence type="ECO:0008006" key="7">
    <source>
        <dbReference type="Google" id="ProtNLM"/>
    </source>
</evidence>
<organism evidence="5 6">
    <name type="scientific">Diploscapter pachys</name>
    <dbReference type="NCBI Taxonomy" id="2018661"/>
    <lineage>
        <taxon>Eukaryota</taxon>
        <taxon>Metazoa</taxon>
        <taxon>Ecdysozoa</taxon>
        <taxon>Nematoda</taxon>
        <taxon>Chromadorea</taxon>
        <taxon>Rhabditida</taxon>
        <taxon>Rhabditina</taxon>
        <taxon>Rhabditomorpha</taxon>
        <taxon>Rhabditoidea</taxon>
        <taxon>Rhabditidae</taxon>
        <taxon>Diploscapter</taxon>
    </lineage>
</organism>
<dbReference type="OrthoDB" id="5798642at2759"/>
<evidence type="ECO:0000259" key="4">
    <source>
        <dbReference type="PROSITE" id="PS50853"/>
    </source>
</evidence>
<evidence type="ECO:0000259" key="3">
    <source>
        <dbReference type="PROSITE" id="PS50835"/>
    </source>
</evidence>
<dbReference type="PANTHER" id="PTHR13817">
    <property type="entry name" value="TITIN"/>
    <property type="match status" value="1"/>
</dbReference>
<dbReference type="PROSITE" id="PS50853">
    <property type="entry name" value="FN3"/>
    <property type="match status" value="2"/>
</dbReference>
<dbReference type="STRING" id="2018661.A0A2A2M2M4"/>
<dbReference type="PANTHER" id="PTHR13817:SF166">
    <property type="entry name" value="NEURONAL IGCAM-RELATED"/>
    <property type="match status" value="1"/>
</dbReference>
<dbReference type="InterPro" id="IPR050964">
    <property type="entry name" value="Striated_Muscle_Regulatory"/>
</dbReference>
<dbReference type="CDD" id="cd00063">
    <property type="entry name" value="FN3"/>
    <property type="match status" value="2"/>
</dbReference>
<dbReference type="Gene3D" id="2.60.40.10">
    <property type="entry name" value="Immunoglobulins"/>
    <property type="match status" value="4"/>
</dbReference>
<name>A0A2A2M2M4_9BILA</name>
<dbReference type="Pfam" id="PF00047">
    <property type="entry name" value="ig"/>
    <property type="match status" value="1"/>
</dbReference>
<gene>
    <name evidence="5" type="ORF">WR25_03416</name>
</gene>
<evidence type="ECO:0000313" key="6">
    <source>
        <dbReference type="Proteomes" id="UP000218231"/>
    </source>
</evidence>
<dbReference type="SUPFAM" id="SSF49265">
    <property type="entry name" value="Fibronectin type III"/>
    <property type="match status" value="1"/>
</dbReference>
<protein>
    <recommendedName>
        <fullName evidence="7">Fibronectin type-III domain-containing protein</fullName>
    </recommendedName>
</protein>
<dbReference type="SMART" id="SM00060">
    <property type="entry name" value="FN3"/>
    <property type="match status" value="2"/>
</dbReference>
<keyword evidence="2" id="KW-1015">Disulfide bond</keyword>
<dbReference type="InterPro" id="IPR007110">
    <property type="entry name" value="Ig-like_dom"/>
</dbReference>
<comment type="caution">
    <text evidence="5">The sequence shown here is derived from an EMBL/GenBank/DDBJ whole genome shotgun (WGS) entry which is preliminary data.</text>
</comment>
<dbReference type="Proteomes" id="UP000218231">
    <property type="component" value="Unassembled WGS sequence"/>
</dbReference>
<dbReference type="InterPro" id="IPR036179">
    <property type="entry name" value="Ig-like_dom_sf"/>
</dbReference>
<feature type="domain" description="Fibronectin type-III" evidence="4">
    <location>
        <begin position="191"/>
        <end position="295"/>
    </location>
</feature>
<dbReference type="SUPFAM" id="SSF48726">
    <property type="entry name" value="Immunoglobulin"/>
    <property type="match status" value="1"/>
</dbReference>
<feature type="domain" description="Fibronectin type-III" evidence="4">
    <location>
        <begin position="75"/>
        <end position="186"/>
    </location>
</feature>
<keyword evidence="1" id="KW-0677">Repeat</keyword>
<keyword evidence="6" id="KW-1185">Reference proteome</keyword>
<reference evidence="5 6" key="1">
    <citation type="journal article" date="2017" name="Curr. Biol.">
        <title>Genome architecture and evolution of a unichromosomal asexual nematode.</title>
        <authorList>
            <person name="Fradin H."/>
            <person name="Zegar C."/>
            <person name="Gutwein M."/>
            <person name="Lucas J."/>
            <person name="Kovtun M."/>
            <person name="Corcoran D."/>
            <person name="Baugh L.R."/>
            <person name="Kiontke K."/>
            <person name="Gunsalus K."/>
            <person name="Fitch D.H."/>
            <person name="Piano F."/>
        </authorList>
    </citation>
    <scope>NUCLEOTIDE SEQUENCE [LARGE SCALE GENOMIC DNA]</scope>
    <source>
        <strain evidence="5">PF1309</strain>
    </source>
</reference>
<dbReference type="InterPro" id="IPR003961">
    <property type="entry name" value="FN3_dom"/>
</dbReference>
<dbReference type="PROSITE" id="PS50835">
    <property type="entry name" value="IG_LIKE"/>
    <property type="match status" value="1"/>
</dbReference>
<proteinExistence type="predicted"/>
<feature type="domain" description="Ig-like" evidence="3">
    <location>
        <begin position="299"/>
        <end position="353"/>
    </location>
</feature>
<dbReference type="Pfam" id="PF00041">
    <property type="entry name" value="fn3"/>
    <property type="match status" value="2"/>
</dbReference>
<evidence type="ECO:0000256" key="1">
    <source>
        <dbReference type="ARBA" id="ARBA00022737"/>
    </source>
</evidence>
<dbReference type="AlphaFoldDB" id="A0A2A2M2M4"/>
<accession>A0A2A2M2M4</accession>
<dbReference type="InterPro" id="IPR013783">
    <property type="entry name" value="Ig-like_fold"/>
</dbReference>
<dbReference type="InterPro" id="IPR013151">
    <property type="entry name" value="Immunoglobulin_dom"/>
</dbReference>
<evidence type="ECO:0000313" key="5">
    <source>
        <dbReference type="EMBL" id="PAV92698.1"/>
    </source>
</evidence>
<dbReference type="EMBL" id="LIAE01006075">
    <property type="protein sequence ID" value="PAV92698.1"/>
    <property type="molecule type" value="Genomic_DNA"/>
</dbReference>